<feature type="domain" description="DUF7507" evidence="2">
    <location>
        <begin position="3"/>
        <end position="87"/>
    </location>
</feature>
<feature type="non-terminal residue" evidence="3">
    <location>
        <position position="1"/>
    </location>
</feature>
<evidence type="ECO:0000313" key="4">
    <source>
        <dbReference type="Proteomes" id="UP001254488"/>
    </source>
</evidence>
<sequence>NTVSELGDILTYDIIVTNTGNTTVTDIVITDANAVITSGNPIATLAPGASATVTAEHEVTQADIDLGYVENIAIGDGTSPTGPVTDDSDTGTDV</sequence>
<organism evidence="3 4">
    <name type="scientific">Patiriisocius hiemis</name>
    <dbReference type="NCBI Taxonomy" id="3075604"/>
    <lineage>
        <taxon>Bacteria</taxon>
        <taxon>Pseudomonadati</taxon>
        <taxon>Bacteroidota</taxon>
        <taxon>Flavobacteriia</taxon>
        <taxon>Flavobacteriales</taxon>
        <taxon>Flavobacteriaceae</taxon>
        <taxon>Patiriisocius</taxon>
    </lineage>
</organism>
<dbReference type="Gene3D" id="2.60.40.10">
    <property type="entry name" value="Immunoglobulins"/>
    <property type="match status" value="1"/>
</dbReference>
<name>A0ABU2YFP5_9FLAO</name>
<dbReference type="RefSeq" id="WP_311333947.1">
    <property type="nucleotide sequence ID" value="NZ_JAVRHZ010000030.1"/>
</dbReference>
<dbReference type="NCBIfam" id="TIGR01451">
    <property type="entry name" value="B_ant_repeat"/>
    <property type="match status" value="1"/>
</dbReference>
<dbReference type="Proteomes" id="UP001254488">
    <property type="component" value="Unassembled WGS sequence"/>
</dbReference>
<feature type="non-terminal residue" evidence="3">
    <location>
        <position position="94"/>
    </location>
</feature>
<dbReference type="InterPro" id="IPR055354">
    <property type="entry name" value="DUF7507"/>
</dbReference>
<dbReference type="InterPro" id="IPR013783">
    <property type="entry name" value="Ig-like_fold"/>
</dbReference>
<gene>
    <name evidence="3" type="ORF">RM538_13410</name>
</gene>
<dbReference type="EMBL" id="JAVRHZ010000030">
    <property type="protein sequence ID" value="MDT0557002.1"/>
    <property type="molecule type" value="Genomic_DNA"/>
</dbReference>
<keyword evidence="4" id="KW-1185">Reference proteome</keyword>
<dbReference type="Pfam" id="PF24346">
    <property type="entry name" value="DUF7507"/>
    <property type="match status" value="1"/>
</dbReference>
<dbReference type="InterPro" id="IPR047589">
    <property type="entry name" value="DUF11_rpt"/>
</dbReference>
<evidence type="ECO:0000313" key="3">
    <source>
        <dbReference type="EMBL" id="MDT0557002.1"/>
    </source>
</evidence>
<evidence type="ECO:0000259" key="2">
    <source>
        <dbReference type="Pfam" id="PF24346"/>
    </source>
</evidence>
<feature type="region of interest" description="Disordered" evidence="1">
    <location>
        <begin position="75"/>
        <end position="94"/>
    </location>
</feature>
<evidence type="ECO:0000256" key="1">
    <source>
        <dbReference type="SAM" id="MobiDB-lite"/>
    </source>
</evidence>
<protein>
    <recommendedName>
        <fullName evidence="2">DUF7507 domain-containing protein</fullName>
    </recommendedName>
</protein>
<reference evidence="3 4" key="1">
    <citation type="submission" date="2023-09" db="EMBL/GenBank/DDBJ databases">
        <authorList>
            <person name="Rey-Velasco X."/>
        </authorList>
    </citation>
    <scope>NUCLEOTIDE SEQUENCE [LARGE SCALE GENOMIC DNA]</scope>
    <source>
        <strain evidence="3 4">W242</strain>
    </source>
</reference>
<accession>A0ABU2YFP5</accession>
<proteinExistence type="predicted"/>
<comment type="caution">
    <text evidence="3">The sequence shown here is derived from an EMBL/GenBank/DDBJ whole genome shotgun (WGS) entry which is preliminary data.</text>
</comment>